<dbReference type="PANTHER" id="PTHR47964:SF1">
    <property type="entry name" value="ATP-DEPENDENT DNA HELICASE HOMOLOG RECG, CHLOROPLASTIC"/>
    <property type="match status" value="1"/>
</dbReference>
<organism evidence="10 11">
    <name type="scientific">Acetobacter ghanensis</name>
    <dbReference type="NCBI Taxonomy" id="431306"/>
    <lineage>
        <taxon>Bacteria</taxon>
        <taxon>Pseudomonadati</taxon>
        <taxon>Pseudomonadota</taxon>
        <taxon>Alphaproteobacteria</taxon>
        <taxon>Acetobacterales</taxon>
        <taxon>Acetobacteraceae</taxon>
        <taxon>Acetobacter</taxon>
    </lineage>
</organism>
<evidence type="ECO:0000256" key="1">
    <source>
        <dbReference type="ARBA" id="ARBA00022741"/>
    </source>
</evidence>
<keyword evidence="4 10" id="KW-0347">Helicase</keyword>
<evidence type="ECO:0000259" key="9">
    <source>
        <dbReference type="PROSITE" id="PS51194"/>
    </source>
</evidence>
<dbReference type="PROSITE" id="PS51192">
    <property type="entry name" value="HELICASE_ATP_BIND_1"/>
    <property type="match status" value="1"/>
</dbReference>
<dbReference type="Pfam" id="PF00270">
    <property type="entry name" value="DEAD"/>
    <property type="match status" value="1"/>
</dbReference>
<keyword evidence="5" id="KW-0067">ATP-binding</keyword>
<dbReference type="SMART" id="SM00490">
    <property type="entry name" value="HELICc"/>
    <property type="match status" value="1"/>
</dbReference>
<dbReference type="InterPro" id="IPR011545">
    <property type="entry name" value="DEAD/DEAH_box_helicase_dom"/>
</dbReference>
<proteinExistence type="predicted"/>
<evidence type="ECO:0000256" key="5">
    <source>
        <dbReference type="ARBA" id="ARBA00022840"/>
    </source>
</evidence>
<dbReference type="Proteomes" id="UP000068250">
    <property type="component" value="Chromosome I"/>
</dbReference>
<dbReference type="PROSITE" id="PS51194">
    <property type="entry name" value="HELICASE_CTER"/>
    <property type="match status" value="1"/>
</dbReference>
<evidence type="ECO:0000256" key="4">
    <source>
        <dbReference type="ARBA" id="ARBA00022806"/>
    </source>
</evidence>
<evidence type="ECO:0000259" key="8">
    <source>
        <dbReference type="PROSITE" id="PS51192"/>
    </source>
</evidence>
<accession>A0A0U5FY56</accession>
<keyword evidence="6" id="KW-0238">DNA-binding</keyword>
<gene>
    <name evidence="10" type="primary">recG</name>
    <name evidence="10" type="ORF">AGA_1578</name>
</gene>
<dbReference type="AlphaFoldDB" id="A0A0U5FY56"/>
<dbReference type="GO" id="GO:0006281">
    <property type="term" value="P:DNA repair"/>
    <property type="evidence" value="ECO:0007669"/>
    <property type="project" value="UniProtKB-KW"/>
</dbReference>
<dbReference type="CDD" id="cd17992">
    <property type="entry name" value="DEXHc_RecG"/>
    <property type="match status" value="1"/>
</dbReference>
<dbReference type="InterPro" id="IPR047112">
    <property type="entry name" value="RecG/Mfd"/>
</dbReference>
<evidence type="ECO:0000256" key="2">
    <source>
        <dbReference type="ARBA" id="ARBA00022763"/>
    </source>
</evidence>
<feature type="domain" description="Helicase C-terminal" evidence="9">
    <location>
        <begin position="499"/>
        <end position="654"/>
    </location>
</feature>
<dbReference type="STRING" id="431306.AGA_1578"/>
<dbReference type="InterPro" id="IPR012340">
    <property type="entry name" value="NA-bd_OB-fold"/>
</dbReference>
<evidence type="ECO:0000313" key="10">
    <source>
        <dbReference type="EMBL" id="CEF55720.1"/>
    </source>
</evidence>
<keyword evidence="3 10" id="KW-0378">Hydrolase</keyword>
<dbReference type="InterPro" id="IPR014001">
    <property type="entry name" value="Helicase_ATP-bd"/>
</dbReference>
<dbReference type="Pfam" id="PF17191">
    <property type="entry name" value="RecG_wedge"/>
    <property type="match status" value="1"/>
</dbReference>
<dbReference type="InterPro" id="IPR033454">
    <property type="entry name" value="RecG_wedge"/>
</dbReference>
<keyword evidence="2" id="KW-0227">DNA damage</keyword>
<dbReference type="NCBIfam" id="NF008164">
    <property type="entry name" value="PRK10917.1-2"/>
    <property type="match status" value="1"/>
</dbReference>
<dbReference type="Gene3D" id="3.40.50.300">
    <property type="entry name" value="P-loop containing nucleotide triphosphate hydrolases"/>
    <property type="match status" value="2"/>
</dbReference>
<dbReference type="EMBL" id="LN609302">
    <property type="protein sequence ID" value="CEF55720.1"/>
    <property type="molecule type" value="Genomic_DNA"/>
</dbReference>
<keyword evidence="1" id="KW-0547">Nucleotide-binding</keyword>
<evidence type="ECO:0000313" key="11">
    <source>
        <dbReference type="Proteomes" id="UP000068250"/>
    </source>
</evidence>
<keyword evidence="7" id="KW-0234">DNA repair</keyword>
<dbReference type="GO" id="GO:0003678">
    <property type="term" value="F:DNA helicase activity"/>
    <property type="evidence" value="ECO:0007669"/>
    <property type="project" value="TreeGrafter"/>
</dbReference>
<dbReference type="InterPro" id="IPR001650">
    <property type="entry name" value="Helicase_C-like"/>
</dbReference>
<dbReference type="InterPro" id="IPR027417">
    <property type="entry name" value="P-loop_NTPase"/>
</dbReference>
<dbReference type="SUPFAM" id="SSF52540">
    <property type="entry name" value="P-loop containing nucleoside triphosphate hydrolases"/>
    <property type="match status" value="2"/>
</dbReference>
<dbReference type="GO" id="GO:0005524">
    <property type="term" value="F:ATP binding"/>
    <property type="evidence" value="ECO:0007669"/>
    <property type="project" value="UniProtKB-KW"/>
</dbReference>
<dbReference type="SMART" id="SM00487">
    <property type="entry name" value="DEXDc"/>
    <property type="match status" value="1"/>
</dbReference>
<dbReference type="GO" id="GO:0016787">
    <property type="term" value="F:hydrolase activity"/>
    <property type="evidence" value="ECO:0007669"/>
    <property type="project" value="UniProtKB-KW"/>
</dbReference>
<dbReference type="EC" id="3.6.1.-" evidence="10"/>
<evidence type="ECO:0000256" key="6">
    <source>
        <dbReference type="ARBA" id="ARBA00023125"/>
    </source>
</evidence>
<dbReference type="Gene3D" id="2.40.50.140">
    <property type="entry name" value="Nucleic acid-binding proteins"/>
    <property type="match status" value="1"/>
</dbReference>
<reference evidence="11" key="1">
    <citation type="submission" date="2014-09" db="EMBL/GenBank/DDBJ databases">
        <authorList>
            <person name="Illeghems K.G."/>
        </authorList>
    </citation>
    <scope>NUCLEOTIDE SEQUENCE [LARGE SCALE GENOMIC DNA]</scope>
    <source>
        <strain evidence="11">LMG 23848T</strain>
    </source>
</reference>
<evidence type="ECO:0000256" key="3">
    <source>
        <dbReference type="ARBA" id="ARBA00022801"/>
    </source>
</evidence>
<dbReference type="GO" id="GO:0003677">
    <property type="term" value="F:DNA binding"/>
    <property type="evidence" value="ECO:0007669"/>
    <property type="project" value="UniProtKB-KW"/>
</dbReference>
<dbReference type="Pfam" id="PF00271">
    <property type="entry name" value="Helicase_C"/>
    <property type="match status" value="1"/>
</dbReference>
<name>A0A0U5FY56_9PROT</name>
<dbReference type="PANTHER" id="PTHR47964">
    <property type="entry name" value="ATP-DEPENDENT DNA HELICASE HOMOLOG RECG, CHLOROPLASTIC"/>
    <property type="match status" value="1"/>
</dbReference>
<dbReference type="CDD" id="cd04488">
    <property type="entry name" value="RecG_wedge_OBF"/>
    <property type="match status" value="1"/>
</dbReference>
<feature type="domain" description="Helicase ATP-binding" evidence="8">
    <location>
        <begin position="318"/>
        <end position="476"/>
    </location>
</feature>
<sequence>MLFLSVSLQTEACIPSVSSPPPFTSASAPQWAGAPALSALQAPLDSLSGVNVARARLLSKIAGGSRVMDLLFCLPESVTDRRLRPSLAQLRADTIATVSGTVLEVRPPAPRTRQPWRATISDETGVLELAFFSPWQAKQALTGAHIAVSGKVERFGDRLCMTSPDYLLPARQIERIPLLDPVWPLTAGLFSGQVRQAMTAALALLPPDLPEWHDPALITQKKWPDFTTALTWMHRPDSIPDSQSGTQWQAERTRAQARLACDELLADQLAMRIAQQASRYRPGRSLRGDGHLQKQALAAFAHPLTPGQRHVLRQIETDMAAPHRMSRLLQGDVGAGKTLVALLAMLRAVEAGAQAAIMAPTEILARQHAATFARLSPVPVAFLCSSVKGKARKQALADMADGTAKLVVGTHALVQDTVKFADLGLAVVDEQHRFGVDQRLTLVEKGHNADMLVMTATPIPRTLLLTQFGDMQVSRLEGKPSGRKPIRTSLHSLNTMGDILDAIARALQAGAQIFWVCPLVSESEALDIAAAEARQAVLIDRFGDMVGLAHGRQDTNAREQALKDFASGQTRILVATTVIEVGVDVPSATIMVIEHAERFGLAQLHQLRGRVGRGSKASYCLMLHEDGLGQTARRRLACLRETEDGFLIADEDFRLRGGGEATGRRQSGLPEYRMAPEILVDLLLDTAHAEAQRILPDTQANTTGTYRLPVSARLLLTLFGKTDAARIFSGG</sequence>
<evidence type="ECO:0000256" key="7">
    <source>
        <dbReference type="ARBA" id="ARBA00023204"/>
    </source>
</evidence>
<dbReference type="SUPFAM" id="SSF50249">
    <property type="entry name" value="Nucleic acid-binding proteins"/>
    <property type="match status" value="1"/>
</dbReference>
<dbReference type="PATRIC" id="fig|431306.5.peg.1604"/>
<protein>
    <submittedName>
        <fullName evidence="10">ATP-dependent DNA helicase RecG</fullName>
        <ecNumber evidence="10">3.6.1.-</ecNumber>
    </submittedName>
</protein>